<proteinExistence type="predicted"/>
<reference evidence="1" key="1">
    <citation type="submission" date="2016-07" db="EMBL/GenBank/DDBJ databases">
        <title>De novo transcriptome assembly of four accessions of the metal hyperaccumulator plant Noccaea caerulescens.</title>
        <authorList>
            <person name="Blande D."/>
            <person name="Halimaa P."/>
            <person name="Tervahauta A.I."/>
            <person name="Aarts M.G."/>
            <person name="Karenlampi S.O."/>
        </authorList>
    </citation>
    <scope>NUCLEOTIDE SEQUENCE</scope>
</reference>
<accession>A0A1J3DZ40</accession>
<protein>
    <submittedName>
        <fullName evidence="1">Uncharacterized protein</fullName>
    </submittedName>
</protein>
<sequence length="92" mass="10194">MPLNRYQVSHSPIVAPEKETTVFEAYFDLGIDGIGHADRVLKRVSACDSILPDSRFDFGMAVGVGGEILPETLEKMVEEGMLCWINLEAPRL</sequence>
<dbReference type="AlphaFoldDB" id="A0A1J3DZ40"/>
<dbReference type="EMBL" id="GEVI01007175">
    <property type="protein sequence ID" value="JAU25145.1"/>
    <property type="molecule type" value="Transcribed_RNA"/>
</dbReference>
<gene>
    <name evidence="1" type="ORF">GA_TR19941_c2_g1_i1_g.66366</name>
</gene>
<evidence type="ECO:0000313" key="1">
    <source>
        <dbReference type="EMBL" id="JAU25145.1"/>
    </source>
</evidence>
<organism evidence="1">
    <name type="scientific">Noccaea caerulescens</name>
    <name type="common">Alpine penny-cress</name>
    <name type="synonym">Thlaspi caerulescens</name>
    <dbReference type="NCBI Taxonomy" id="107243"/>
    <lineage>
        <taxon>Eukaryota</taxon>
        <taxon>Viridiplantae</taxon>
        <taxon>Streptophyta</taxon>
        <taxon>Embryophyta</taxon>
        <taxon>Tracheophyta</taxon>
        <taxon>Spermatophyta</taxon>
        <taxon>Magnoliopsida</taxon>
        <taxon>eudicotyledons</taxon>
        <taxon>Gunneridae</taxon>
        <taxon>Pentapetalae</taxon>
        <taxon>rosids</taxon>
        <taxon>malvids</taxon>
        <taxon>Brassicales</taxon>
        <taxon>Brassicaceae</taxon>
        <taxon>Coluteocarpeae</taxon>
        <taxon>Noccaea</taxon>
    </lineage>
</organism>
<name>A0A1J3DZ40_NOCCA</name>